<sequence>MLVAGTNTGAITDQCHEGYLSTQLRPLLPEVNHDSCSTHRASNAGCEYGYASCATSDLDTATEAGQLMPMYSHLSSVYSSNMFEPLFNNLFSQQAAASTSTTGDCISWPNNPRSSSPEEFPFATQLQFQPTSLCTPNGSADAPMSCATPNVQSPYLDRSWSREPELQHYIHAPTFDPGNATPVLIDAMHACGALFVRTRKATQFILQTLASAREVLAQEFVRYSHTAVVEPLTPIRPRIQQIQQSKFTYYWLWYSSRRLGYSTNNPIREHPQASTMVCWSW</sequence>
<gene>
    <name evidence="1" type="ORF">AMATHDRAFT_46643</name>
</gene>
<proteinExistence type="predicted"/>
<accession>A0A2A9NUT1</accession>
<evidence type="ECO:0000313" key="2">
    <source>
        <dbReference type="Proteomes" id="UP000242287"/>
    </source>
</evidence>
<dbReference type="OrthoDB" id="1405595at2759"/>
<dbReference type="STRING" id="703135.A0A2A9NUT1"/>
<dbReference type="AlphaFoldDB" id="A0A2A9NUT1"/>
<keyword evidence="2" id="KW-1185">Reference proteome</keyword>
<organism evidence="1 2">
    <name type="scientific">Amanita thiersii Skay4041</name>
    <dbReference type="NCBI Taxonomy" id="703135"/>
    <lineage>
        <taxon>Eukaryota</taxon>
        <taxon>Fungi</taxon>
        <taxon>Dikarya</taxon>
        <taxon>Basidiomycota</taxon>
        <taxon>Agaricomycotina</taxon>
        <taxon>Agaricomycetes</taxon>
        <taxon>Agaricomycetidae</taxon>
        <taxon>Agaricales</taxon>
        <taxon>Pluteineae</taxon>
        <taxon>Amanitaceae</taxon>
        <taxon>Amanita</taxon>
    </lineage>
</organism>
<dbReference type="Proteomes" id="UP000242287">
    <property type="component" value="Unassembled WGS sequence"/>
</dbReference>
<dbReference type="EMBL" id="KZ301982">
    <property type="protein sequence ID" value="PFH52061.1"/>
    <property type="molecule type" value="Genomic_DNA"/>
</dbReference>
<protein>
    <recommendedName>
        <fullName evidence="3">Transcription factor domain-containing protein</fullName>
    </recommendedName>
</protein>
<evidence type="ECO:0008006" key="3">
    <source>
        <dbReference type="Google" id="ProtNLM"/>
    </source>
</evidence>
<evidence type="ECO:0000313" key="1">
    <source>
        <dbReference type="EMBL" id="PFH52061.1"/>
    </source>
</evidence>
<name>A0A2A9NUT1_9AGAR</name>
<reference evidence="1 2" key="1">
    <citation type="submission" date="2014-02" db="EMBL/GenBank/DDBJ databases">
        <title>Transposable element dynamics among asymbiotic and ectomycorrhizal Amanita fungi.</title>
        <authorList>
            <consortium name="DOE Joint Genome Institute"/>
            <person name="Hess J."/>
            <person name="Skrede I."/>
            <person name="Wolfe B."/>
            <person name="LaButti K."/>
            <person name="Ohm R.A."/>
            <person name="Grigoriev I.V."/>
            <person name="Pringle A."/>
        </authorList>
    </citation>
    <scope>NUCLEOTIDE SEQUENCE [LARGE SCALE GENOMIC DNA]</scope>
    <source>
        <strain evidence="1 2">SKay4041</strain>
    </source>
</reference>